<dbReference type="AlphaFoldDB" id="A0A4C1VMA1"/>
<comment type="caution">
    <text evidence="2">The sequence shown here is derived from an EMBL/GenBank/DDBJ whole genome shotgun (WGS) entry which is preliminary data.</text>
</comment>
<keyword evidence="3" id="KW-1185">Reference proteome</keyword>
<organism evidence="2 3">
    <name type="scientific">Eumeta variegata</name>
    <name type="common">Bagworm moth</name>
    <name type="synonym">Eumeta japonica</name>
    <dbReference type="NCBI Taxonomy" id="151549"/>
    <lineage>
        <taxon>Eukaryota</taxon>
        <taxon>Metazoa</taxon>
        <taxon>Ecdysozoa</taxon>
        <taxon>Arthropoda</taxon>
        <taxon>Hexapoda</taxon>
        <taxon>Insecta</taxon>
        <taxon>Pterygota</taxon>
        <taxon>Neoptera</taxon>
        <taxon>Endopterygota</taxon>
        <taxon>Lepidoptera</taxon>
        <taxon>Glossata</taxon>
        <taxon>Ditrysia</taxon>
        <taxon>Tineoidea</taxon>
        <taxon>Psychidae</taxon>
        <taxon>Oiketicinae</taxon>
        <taxon>Eumeta</taxon>
    </lineage>
</organism>
<reference evidence="2 3" key="1">
    <citation type="journal article" date="2019" name="Commun. Biol.">
        <title>The bagworm genome reveals a unique fibroin gene that provides high tensile strength.</title>
        <authorList>
            <person name="Kono N."/>
            <person name="Nakamura H."/>
            <person name="Ohtoshi R."/>
            <person name="Tomita M."/>
            <person name="Numata K."/>
            <person name="Arakawa K."/>
        </authorList>
    </citation>
    <scope>NUCLEOTIDE SEQUENCE [LARGE SCALE GENOMIC DNA]</scope>
</reference>
<feature type="region of interest" description="Disordered" evidence="1">
    <location>
        <begin position="149"/>
        <end position="173"/>
    </location>
</feature>
<accession>A0A4C1VMA1</accession>
<protein>
    <submittedName>
        <fullName evidence="2">Uncharacterized protein</fullName>
    </submittedName>
</protein>
<feature type="region of interest" description="Disordered" evidence="1">
    <location>
        <begin position="94"/>
        <end position="113"/>
    </location>
</feature>
<proteinExistence type="predicted"/>
<sequence length="173" mass="19337">MEGEKGNRPPDLSLTRRNAVAEAVTSRRVREYGISPEQRKRRAYLRPVIMAAAVPTYDNEARGIQNTNRTYYAAGSIYNQYVTSRGGRAASRVAGNSRAGRRDAFRTRSRVTGGRSEPFQLKYCVRSSSEHASKNGQDRWRDSIVESVEAKSLSSTMGGRFDRRDSNLGARAE</sequence>
<evidence type="ECO:0000256" key="1">
    <source>
        <dbReference type="SAM" id="MobiDB-lite"/>
    </source>
</evidence>
<feature type="compositionally biased region" description="Basic and acidic residues" evidence="1">
    <location>
        <begin position="160"/>
        <end position="173"/>
    </location>
</feature>
<gene>
    <name evidence="2" type="ORF">EVAR_23076_1</name>
</gene>
<evidence type="ECO:0000313" key="2">
    <source>
        <dbReference type="EMBL" id="GBP39751.1"/>
    </source>
</evidence>
<evidence type="ECO:0000313" key="3">
    <source>
        <dbReference type="Proteomes" id="UP000299102"/>
    </source>
</evidence>
<dbReference type="Proteomes" id="UP000299102">
    <property type="component" value="Unassembled WGS sequence"/>
</dbReference>
<name>A0A4C1VMA1_EUMVA</name>
<dbReference type="EMBL" id="BGZK01000370">
    <property type="protein sequence ID" value="GBP39751.1"/>
    <property type="molecule type" value="Genomic_DNA"/>
</dbReference>